<dbReference type="EMBL" id="WWNR01000011">
    <property type="protein sequence ID" value="MZQ90694.1"/>
    <property type="molecule type" value="Genomic_DNA"/>
</dbReference>
<accession>A0A6L8VKV2</accession>
<name>A0A6L8VKV2_9RHOB</name>
<keyword evidence="3" id="KW-1185">Reference proteome</keyword>
<proteinExistence type="predicted"/>
<reference evidence="2 3" key="1">
    <citation type="submission" date="2020-01" db="EMBL/GenBank/DDBJ databases">
        <title>Frigidibacter albus SP32T (=CGMCC 1.13995T).</title>
        <authorList>
            <person name="Liao X."/>
        </authorList>
    </citation>
    <scope>NUCLEOTIDE SEQUENCE [LARGE SCALE GENOMIC DNA]</scope>
    <source>
        <strain evidence="2 3">SP32</strain>
    </source>
</reference>
<evidence type="ECO:0000313" key="2">
    <source>
        <dbReference type="EMBL" id="MZQ90694.1"/>
    </source>
</evidence>
<keyword evidence="1" id="KW-0472">Membrane</keyword>
<evidence type="ECO:0000256" key="1">
    <source>
        <dbReference type="SAM" id="Phobius"/>
    </source>
</evidence>
<dbReference type="AlphaFoldDB" id="A0A6L8VKV2"/>
<evidence type="ECO:0008006" key="4">
    <source>
        <dbReference type="Google" id="ProtNLM"/>
    </source>
</evidence>
<comment type="caution">
    <text evidence="2">The sequence shown here is derived from an EMBL/GenBank/DDBJ whole genome shotgun (WGS) entry which is preliminary data.</text>
</comment>
<dbReference type="OrthoDB" id="7875737at2"/>
<organism evidence="2 3">
    <name type="scientific">Frigidibacter albus</name>
    <dbReference type="NCBI Taxonomy" id="1465486"/>
    <lineage>
        <taxon>Bacteria</taxon>
        <taxon>Pseudomonadati</taxon>
        <taxon>Pseudomonadota</taxon>
        <taxon>Alphaproteobacteria</taxon>
        <taxon>Rhodobacterales</taxon>
        <taxon>Paracoccaceae</taxon>
        <taxon>Frigidibacter</taxon>
    </lineage>
</organism>
<feature type="transmembrane region" description="Helical" evidence="1">
    <location>
        <begin position="47"/>
        <end position="70"/>
    </location>
</feature>
<keyword evidence="1" id="KW-1133">Transmembrane helix</keyword>
<protein>
    <recommendedName>
        <fullName evidence="4">HIG1 domain-containing protein</fullName>
    </recommendedName>
</protein>
<keyword evidence="1" id="KW-0812">Transmembrane</keyword>
<dbReference type="Proteomes" id="UP000477083">
    <property type="component" value="Unassembled WGS sequence"/>
</dbReference>
<gene>
    <name evidence="2" type="ORF">GS660_16485</name>
</gene>
<evidence type="ECO:0000313" key="3">
    <source>
        <dbReference type="Proteomes" id="UP000477083"/>
    </source>
</evidence>
<feature type="transmembrane region" description="Helical" evidence="1">
    <location>
        <begin position="6"/>
        <end position="26"/>
    </location>
</feature>
<sequence length="71" mass="7402">MENLIWIGAAVSAAGLVGIVWCIVAVSRARGAGLDDEALRLRLQRAVTLNLAALMTSMLGLMLVVLGIVLA</sequence>
<dbReference type="RefSeq" id="WP_161348074.1">
    <property type="nucleotide sequence ID" value="NZ_BMGW01000011.1"/>
</dbReference>